<proteinExistence type="predicted"/>
<feature type="transmembrane region" description="Helical" evidence="1">
    <location>
        <begin position="6"/>
        <end position="23"/>
    </location>
</feature>
<keyword evidence="1" id="KW-0472">Membrane</keyword>
<name>A0A0F9FLT0_9ZZZZ</name>
<comment type="caution">
    <text evidence="2">The sequence shown here is derived from an EMBL/GenBank/DDBJ whole genome shotgun (WGS) entry which is preliminary data.</text>
</comment>
<dbReference type="EMBL" id="LAZR01020863">
    <property type="protein sequence ID" value="KKL87324.1"/>
    <property type="molecule type" value="Genomic_DNA"/>
</dbReference>
<gene>
    <name evidence="2" type="ORF">LCGC14_1935860</name>
</gene>
<reference evidence="2" key="1">
    <citation type="journal article" date="2015" name="Nature">
        <title>Complex archaea that bridge the gap between prokaryotes and eukaryotes.</title>
        <authorList>
            <person name="Spang A."/>
            <person name="Saw J.H."/>
            <person name="Jorgensen S.L."/>
            <person name="Zaremba-Niedzwiedzka K."/>
            <person name="Martijn J."/>
            <person name="Lind A.E."/>
            <person name="van Eijk R."/>
            <person name="Schleper C."/>
            <person name="Guy L."/>
            <person name="Ettema T.J."/>
        </authorList>
    </citation>
    <scope>NUCLEOTIDE SEQUENCE</scope>
</reference>
<organism evidence="2">
    <name type="scientific">marine sediment metagenome</name>
    <dbReference type="NCBI Taxonomy" id="412755"/>
    <lineage>
        <taxon>unclassified sequences</taxon>
        <taxon>metagenomes</taxon>
        <taxon>ecological metagenomes</taxon>
    </lineage>
</organism>
<accession>A0A0F9FLT0</accession>
<keyword evidence="1" id="KW-1133">Transmembrane helix</keyword>
<keyword evidence="1" id="KW-0812">Transmembrane</keyword>
<evidence type="ECO:0000313" key="2">
    <source>
        <dbReference type="EMBL" id="KKL87324.1"/>
    </source>
</evidence>
<protein>
    <submittedName>
        <fullName evidence="2">Uncharacterized protein</fullName>
    </submittedName>
</protein>
<evidence type="ECO:0000256" key="1">
    <source>
        <dbReference type="SAM" id="Phobius"/>
    </source>
</evidence>
<dbReference type="AlphaFoldDB" id="A0A0F9FLT0"/>
<sequence>MEKITIGIAMAMFVIAIVGYVALDWQTLKLMTGYMWYKIA</sequence>